<keyword evidence="3" id="KW-1185">Reference proteome</keyword>
<feature type="transmembrane region" description="Helical" evidence="1">
    <location>
        <begin position="7"/>
        <end position="27"/>
    </location>
</feature>
<keyword evidence="1" id="KW-1133">Transmembrane helix</keyword>
<comment type="caution">
    <text evidence="2">The sequence shown here is derived from an EMBL/GenBank/DDBJ whole genome shotgun (WGS) entry which is preliminary data.</text>
</comment>
<gene>
    <name evidence="2" type="ORF">DFH07DRAFT_447677</name>
</gene>
<dbReference type="EMBL" id="JARJLG010000053">
    <property type="protein sequence ID" value="KAJ7758996.1"/>
    <property type="molecule type" value="Genomic_DNA"/>
</dbReference>
<feature type="transmembrane region" description="Helical" evidence="1">
    <location>
        <begin position="39"/>
        <end position="62"/>
    </location>
</feature>
<evidence type="ECO:0000313" key="3">
    <source>
        <dbReference type="Proteomes" id="UP001215280"/>
    </source>
</evidence>
<keyword evidence="1" id="KW-0812">Transmembrane</keyword>
<reference evidence="2" key="1">
    <citation type="submission" date="2023-03" db="EMBL/GenBank/DDBJ databases">
        <title>Massive genome expansion in bonnet fungi (Mycena s.s.) driven by repeated elements and novel gene families across ecological guilds.</title>
        <authorList>
            <consortium name="Lawrence Berkeley National Laboratory"/>
            <person name="Harder C.B."/>
            <person name="Miyauchi S."/>
            <person name="Viragh M."/>
            <person name="Kuo A."/>
            <person name="Thoen E."/>
            <person name="Andreopoulos B."/>
            <person name="Lu D."/>
            <person name="Skrede I."/>
            <person name="Drula E."/>
            <person name="Henrissat B."/>
            <person name="Morin E."/>
            <person name="Kohler A."/>
            <person name="Barry K."/>
            <person name="LaButti K."/>
            <person name="Morin E."/>
            <person name="Salamov A."/>
            <person name="Lipzen A."/>
            <person name="Mereny Z."/>
            <person name="Hegedus B."/>
            <person name="Baldrian P."/>
            <person name="Stursova M."/>
            <person name="Weitz H."/>
            <person name="Taylor A."/>
            <person name="Grigoriev I.V."/>
            <person name="Nagy L.G."/>
            <person name="Martin F."/>
            <person name="Kauserud H."/>
        </authorList>
    </citation>
    <scope>NUCLEOTIDE SEQUENCE</scope>
    <source>
        <strain evidence="2">CBHHK188m</strain>
    </source>
</reference>
<accession>A0AAD7J988</accession>
<dbReference type="AlphaFoldDB" id="A0AAD7J988"/>
<organism evidence="2 3">
    <name type="scientific">Mycena maculata</name>
    <dbReference type="NCBI Taxonomy" id="230809"/>
    <lineage>
        <taxon>Eukaryota</taxon>
        <taxon>Fungi</taxon>
        <taxon>Dikarya</taxon>
        <taxon>Basidiomycota</taxon>
        <taxon>Agaricomycotina</taxon>
        <taxon>Agaricomycetes</taxon>
        <taxon>Agaricomycetidae</taxon>
        <taxon>Agaricales</taxon>
        <taxon>Marasmiineae</taxon>
        <taxon>Mycenaceae</taxon>
        <taxon>Mycena</taxon>
    </lineage>
</organism>
<keyword evidence="1" id="KW-0472">Membrane</keyword>
<evidence type="ECO:0000313" key="2">
    <source>
        <dbReference type="EMBL" id="KAJ7758996.1"/>
    </source>
</evidence>
<sequence>MVHPRRIHGGCIVICDGLCFPCLGQLIKNILHGATLFGALVAIVATVITMILVVPTLIVCMLRLGVDWARYLWAWIAAGSSRKLKIEPTSFKSKVSRRNDLIKCQVSANP</sequence>
<evidence type="ECO:0000256" key="1">
    <source>
        <dbReference type="SAM" id="Phobius"/>
    </source>
</evidence>
<name>A0AAD7J988_9AGAR</name>
<dbReference type="Proteomes" id="UP001215280">
    <property type="component" value="Unassembled WGS sequence"/>
</dbReference>
<proteinExistence type="predicted"/>
<protein>
    <submittedName>
        <fullName evidence="2">Uncharacterized protein</fullName>
    </submittedName>
</protein>